<dbReference type="CDD" id="cd06170">
    <property type="entry name" value="LuxR_C_like"/>
    <property type="match status" value="1"/>
</dbReference>
<dbReference type="InterPro" id="IPR011006">
    <property type="entry name" value="CheY-like_superfamily"/>
</dbReference>
<dbReference type="InterPro" id="IPR001789">
    <property type="entry name" value="Sig_transdc_resp-reg_receiver"/>
</dbReference>
<dbReference type="PROSITE" id="PS50043">
    <property type="entry name" value="HTH_LUXR_2"/>
    <property type="match status" value="1"/>
</dbReference>
<keyword evidence="3" id="KW-0805">Transcription regulation</keyword>
<dbReference type="Proteomes" id="UP001056429">
    <property type="component" value="Unassembled WGS sequence"/>
</dbReference>
<sequence>MIKLIIVDDEILIREGLKILLSVYKDIEVVGDFSDGEEAYEFCKNNLVHVALMDIRMEKCNGVEATRMIKSIKEEIKIIILTTFKDSEYIVKALSYGASGYLLKDSSSEKIYEAIKGAYTGNVVVNPEIANMMLKESNNTKDVKENDISEFQLSEKEIEIIKLVAEGLTNKEIGAELFLAQGTIKNNISTILSKLDLRDRTQIAIFAYKKGLM</sequence>
<keyword evidence="5" id="KW-0804">Transcription</keyword>
<dbReference type="GO" id="GO:0003677">
    <property type="term" value="F:DNA binding"/>
    <property type="evidence" value="ECO:0007669"/>
    <property type="project" value="UniProtKB-KW"/>
</dbReference>
<dbReference type="InterPro" id="IPR000792">
    <property type="entry name" value="Tscrpt_reg_LuxR_C"/>
</dbReference>
<evidence type="ECO:0000256" key="6">
    <source>
        <dbReference type="ARBA" id="ARBA00024867"/>
    </source>
</evidence>
<evidence type="ECO:0000256" key="3">
    <source>
        <dbReference type="ARBA" id="ARBA00023015"/>
    </source>
</evidence>
<comment type="caution">
    <text evidence="10">The sequence shown here is derived from an EMBL/GenBank/DDBJ whole genome shotgun (WGS) entry which is preliminary data.</text>
</comment>
<dbReference type="RefSeq" id="WP_250858423.1">
    <property type="nucleotide sequence ID" value="NZ_JAGSOJ010000001.1"/>
</dbReference>
<dbReference type="Gene3D" id="3.40.50.2300">
    <property type="match status" value="1"/>
</dbReference>
<evidence type="ECO:0000259" key="9">
    <source>
        <dbReference type="PROSITE" id="PS50110"/>
    </source>
</evidence>
<dbReference type="InterPro" id="IPR016032">
    <property type="entry name" value="Sig_transdc_resp-reg_C-effctor"/>
</dbReference>
<evidence type="ECO:0000256" key="5">
    <source>
        <dbReference type="ARBA" id="ARBA00023163"/>
    </source>
</evidence>
<dbReference type="EMBL" id="JAGSOJ010000001">
    <property type="protein sequence ID" value="MCM1989427.1"/>
    <property type="molecule type" value="Genomic_DNA"/>
</dbReference>
<evidence type="ECO:0000256" key="2">
    <source>
        <dbReference type="ARBA" id="ARBA00022553"/>
    </source>
</evidence>
<organism evidence="10 11">
    <name type="scientific">Oceanirhabdus seepicola</name>
    <dbReference type="NCBI Taxonomy" id="2828781"/>
    <lineage>
        <taxon>Bacteria</taxon>
        <taxon>Bacillati</taxon>
        <taxon>Bacillota</taxon>
        <taxon>Clostridia</taxon>
        <taxon>Eubacteriales</taxon>
        <taxon>Clostridiaceae</taxon>
        <taxon>Oceanirhabdus</taxon>
    </lineage>
</organism>
<feature type="domain" description="HTH luxR-type" evidence="8">
    <location>
        <begin position="146"/>
        <end position="211"/>
    </location>
</feature>
<dbReference type="PRINTS" id="PR00038">
    <property type="entry name" value="HTHLUXR"/>
</dbReference>
<keyword evidence="11" id="KW-1185">Reference proteome</keyword>
<proteinExistence type="predicted"/>
<dbReference type="Pfam" id="PF00196">
    <property type="entry name" value="GerE"/>
    <property type="match status" value="1"/>
</dbReference>
<keyword evidence="4" id="KW-0238">DNA-binding</keyword>
<dbReference type="GO" id="GO:0006355">
    <property type="term" value="P:regulation of DNA-templated transcription"/>
    <property type="evidence" value="ECO:0007669"/>
    <property type="project" value="InterPro"/>
</dbReference>
<protein>
    <recommendedName>
        <fullName evidence="1">Stage 0 sporulation protein A homolog</fullName>
    </recommendedName>
</protein>
<dbReference type="PROSITE" id="PS50110">
    <property type="entry name" value="RESPONSE_REGULATORY"/>
    <property type="match status" value="1"/>
</dbReference>
<evidence type="ECO:0000256" key="1">
    <source>
        <dbReference type="ARBA" id="ARBA00018672"/>
    </source>
</evidence>
<keyword evidence="2 7" id="KW-0597">Phosphoprotein</keyword>
<dbReference type="InterPro" id="IPR039420">
    <property type="entry name" value="WalR-like"/>
</dbReference>
<evidence type="ECO:0000256" key="7">
    <source>
        <dbReference type="PROSITE-ProRule" id="PRU00169"/>
    </source>
</evidence>
<dbReference type="CDD" id="cd17535">
    <property type="entry name" value="REC_NarL-like"/>
    <property type="match status" value="1"/>
</dbReference>
<feature type="modified residue" description="4-aspartylphosphate" evidence="7">
    <location>
        <position position="54"/>
    </location>
</feature>
<dbReference type="SUPFAM" id="SSF52172">
    <property type="entry name" value="CheY-like"/>
    <property type="match status" value="1"/>
</dbReference>
<reference evidence="10" key="2">
    <citation type="submission" date="2021-04" db="EMBL/GenBank/DDBJ databases">
        <authorList>
            <person name="Dong X."/>
        </authorList>
    </citation>
    <scope>NUCLEOTIDE SEQUENCE</scope>
    <source>
        <strain evidence="10">ZWT</strain>
    </source>
</reference>
<dbReference type="SUPFAM" id="SSF46894">
    <property type="entry name" value="C-terminal effector domain of the bipartite response regulators"/>
    <property type="match status" value="1"/>
</dbReference>
<dbReference type="SMART" id="SM00421">
    <property type="entry name" value="HTH_LUXR"/>
    <property type="match status" value="1"/>
</dbReference>
<name>A0A9J6NYS8_9CLOT</name>
<evidence type="ECO:0000313" key="11">
    <source>
        <dbReference type="Proteomes" id="UP001056429"/>
    </source>
</evidence>
<dbReference type="PANTHER" id="PTHR43214">
    <property type="entry name" value="TWO-COMPONENT RESPONSE REGULATOR"/>
    <property type="match status" value="1"/>
</dbReference>
<dbReference type="PANTHER" id="PTHR43214:SF40">
    <property type="entry name" value="TRANSCRIPTIONAL REGULATORY PROTEIN LNRK"/>
    <property type="match status" value="1"/>
</dbReference>
<gene>
    <name evidence="10" type="ORF">KDK92_06715</name>
</gene>
<dbReference type="AlphaFoldDB" id="A0A9J6NYS8"/>
<evidence type="ECO:0000256" key="4">
    <source>
        <dbReference type="ARBA" id="ARBA00023125"/>
    </source>
</evidence>
<accession>A0A9J6NYS8</accession>
<comment type="function">
    <text evidence="6">May play the central regulatory role in sporulation. It may be an element of the effector pathway responsible for the activation of sporulation genes in response to nutritional stress. Spo0A may act in concert with spo0H (a sigma factor) to control the expression of some genes that are critical to the sporulation process.</text>
</comment>
<dbReference type="InterPro" id="IPR058245">
    <property type="entry name" value="NreC/VraR/RcsB-like_REC"/>
</dbReference>
<dbReference type="GO" id="GO:0000160">
    <property type="term" value="P:phosphorelay signal transduction system"/>
    <property type="evidence" value="ECO:0007669"/>
    <property type="project" value="InterPro"/>
</dbReference>
<reference evidence="10" key="1">
    <citation type="journal article" date="2021" name="mSystems">
        <title>Bacteria and Archaea Synergistically Convert Glycine Betaine to Biogenic Methane in the Formosa Cold Seep of the South China Sea.</title>
        <authorList>
            <person name="Li L."/>
            <person name="Zhang W."/>
            <person name="Zhang S."/>
            <person name="Song L."/>
            <person name="Sun Q."/>
            <person name="Zhang H."/>
            <person name="Xiang H."/>
            <person name="Dong X."/>
        </authorList>
    </citation>
    <scope>NUCLEOTIDE SEQUENCE</scope>
    <source>
        <strain evidence="10">ZWT</strain>
    </source>
</reference>
<dbReference type="Pfam" id="PF00072">
    <property type="entry name" value="Response_reg"/>
    <property type="match status" value="1"/>
</dbReference>
<feature type="domain" description="Response regulatory" evidence="9">
    <location>
        <begin position="3"/>
        <end position="119"/>
    </location>
</feature>
<dbReference type="SMART" id="SM00448">
    <property type="entry name" value="REC"/>
    <property type="match status" value="1"/>
</dbReference>
<evidence type="ECO:0000259" key="8">
    <source>
        <dbReference type="PROSITE" id="PS50043"/>
    </source>
</evidence>
<evidence type="ECO:0000313" key="10">
    <source>
        <dbReference type="EMBL" id="MCM1989427.1"/>
    </source>
</evidence>